<dbReference type="RefSeq" id="WP_064719877.1">
    <property type="nucleotide sequence ID" value="NZ_LXEV01000022.1"/>
</dbReference>
<reference evidence="7 8" key="1">
    <citation type="submission" date="2016-04" db="EMBL/GenBank/DDBJ databases">
        <title>ATOL: Assembling a taxonomically balanced genome-scale reconstruction of the evolutionary history of the Enterobacteriaceae.</title>
        <authorList>
            <person name="Plunkett G.III."/>
            <person name="Neeno-Eckwall E.C."/>
            <person name="Glasner J.D."/>
            <person name="Perna N.T."/>
        </authorList>
    </citation>
    <scope>NUCLEOTIDE SEQUENCE [LARGE SCALE GENOMIC DNA]</scope>
    <source>
        <strain evidence="7 8">ATCC 700826</strain>
    </source>
</reference>
<evidence type="ECO:0000256" key="6">
    <source>
        <dbReference type="SAM" id="SignalP"/>
    </source>
</evidence>
<comment type="caution">
    <text evidence="7">The sequence shown here is derived from an EMBL/GenBank/DDBJ whole genome shotgun (WGS) entry which is preliminary data.</text>
</comment>
<dbReference type="Pfam" id="PF06629">
    <property type="entry name" value="MipA"/>
    <property type="match status" value="1"/>
</dbReference>
<evidence type="ECO:0000313" key="7">
    <source>
        <dbReference type="EMBL" id="OAT46896.1"/>
    </source>
</evidence>
<dbReference type="InterPro" id="IPR010583">
    <property type="entry name" value="MipA"/>
</dbReference>
<feature type="chain" id="PRO_5042535106" description="MipA/OmpV family protein" evidence="6">
    <location>
        <begin position="21"/>
        <end position="262"/>
    </location>
</feature>
<evidence type="ECO:0000256" key="4">
    <source>
        <dbReference type="ARBA" id="ARBA00023136"/>
    </source>
</evidence>
<dbReference type="PANTHER" id="PTHR38776:SF1">
    <property type="entry name" value="MLTA-INTERACTING PROTEIN-RELATED"/>
    <property type="match status" value="1"/>
</dbReference>
<evidence type="ECO:0000256" key="1">
    <source>
        <dbReference type="ARBA" id="ARBA00004442"/>
    </source>
</evidence>
<feature type="signal peptide" evidence="6">
    <location>
        <begin position="1"/>
        <end position="20"/>
    </location>
</feature>
<keyword evidence="3 6" id="KW-0732">Signal</keyword>
<keyword evidence="8" id="KW-1185">Reference proteome</keyword>
<evidence type="ECO:0000256" key="3">
    <source>
        <dbReference type="ARBA" id="ARBA00022729"/>
    </source>
</evidence>
<sequence>MSFKHIAATLPLIISSPLMAGDIQFGLGLGMASAYEGSNKYIVTPDVIAQYTATTESYGVFSIGTQGAKWQYNLFDNLNFGIIGSYMQGRKEEIGFAGNKNKDLKGMGDLKGAAAAGIELNYVINKNIVYINSLTALGNREYGDINVDNATRIEFGINSHFDLNNDWSIDSNISTRYVNKNYNQAYFGVSHQQSLDTEFTEFIPKAGFKDVGALFAINYKINNDFYLNFKNGGYYLLGDAANSSITQQKYGLITIIGLSYSF</sequence>
<proteinExistence type="inferred from homology"/>
<evidence type="ECO:0000256" key="5">
    <source>
        <dbReference type="ARBA" id="ARBA00023237"/>
    </source>
</evidence>
<evidence type="ECO:0000256" key="2">
    <source>
        <dbReference type="ARBA" id="ARBA00005722"/>
    </source>
</evidence>
<accession>A0AAJ3LTN9</accession>
<dbReference type="EMBL" id="LXEV01000022">
    <property type="protein sequence ID" value="OAT46896.1"/>
    <property type="molecule type" value="Genomic_DNA"/>
</dbReference>
<gene>
    <name evidence="7" type="ORF">M997_1894</name>
</gene>
<keyword evidence="4" id="KW-0472">Membrane</keyword>
<evidence type="ECO:0008006" key="9">
    <source>
        <dbReference type="Google" id="ProtNLM"/>
    </source>
</evidence>
<comment type="similarity">
    <text evidence="2">Belongs to the MipA/OmpV family.</text>
</comment>
<dbReference type="AlphaFoldDB" id="A0AAJ3LTN9"/>
<keyword evidence="5" id="KW-0998">Cell outer membrane</keyword>
<dbReference type="Proteomes" id="UP000078250">
    <property type="component" value="Unassembled WGS sequence"/>
</dbReference>
<name>A0AAJ3LTN9_PROHU</name>
<evidence type="ECO:0000313" key="8">
    <source>
        <dbReference type="Proteomes" id="UP000078250"/>
    </source>
</evidence>
<protein>
    <recommendedName>
        <fullName evidence="9">MipA/OmpV family protein</fullName>
    </recommendedName>
</protein>
<comment type="subcellular location">
    <subcellularLocation>
        <location evidence="1">Cell outer membrane</location>
    </subcellularLocation>
</comment>
<dbReference type="GO" id="GO:0009279">
    <property type="term" value="C:cell outer membrane"/>
    <property type="evidence" value="ECO:0007669"/>
    <property type="project" value="UniProtKB-SubCell"/>
</dbReference>
<dbReference type="PANTHER" id="PTHR38776">
    <property type="entry name" value="MLTA-INTERACTING PROTEIN-RELATED"/>
    <property type="match status" value="1"/>
</dbReference>
<organism evidence="7 8">
    <name type="scientific">Proteus hauseri ATCC 700826</name>
    <dbReference type="NCBI Taxonomy" id="1354271"/>
    <lineage>
        <taxon>Bacteria</taxon>
        <taxon>Pseudomonadati</taxon>
        <taxon>Pseudomonadota</taxon>
        <taxon>Gammaproteobacteria</taxon>
        <taxon>Enterobacterales</taxon>
        <taxon>Morganellaceae</taxon>
        <taxon>Proteus</taxon>
    </lineage>
</organism>